<name>I1BL85_RHIO9</name>
<dbReference type="Proteomes" id="UP000009138">
    <property type="component" value="Unassembled WGS sequence"/>
</dbReference>
<dbReference type="InParanoid" id="I1BL85"/>
<dbReference type="AlphaFoldDB" id="I1BL85"/>
<dbReference type="GeneID" id="93608641"/>
<dbReference type="VEuPathDB" id="FungiDB:RO3G_01669"/>
<evidence type="ECO:0000313" key="2">
    <source>
        <dbReference type="Proteomes" id="UP000009138"/>
    </source>
</evidence>
<dbReference type="RefSeq" id="XP_067512361.1">
    <property type="nucleotide sequence ID" value="XM_067656260.1"/>
</dbReference>
<dbReference type="EMBL" id="CH476732">
    <property type="protein sequence ID" value="EIE76965.1"/>
    <property type="molecule type" value="Genomic_DNA"/>
</dbReference>
<organism evidence="1 2">
    <name type="scientific">Rhizopus delemar (strain RA 99-880 / ATCC MYA-4621 / FGSC 9543 / NRRL 43880)</name>
    <name type="common">Mucormycosis agent</name>
    <name type="synonym">Rhizopus arrhizus var. delemar</name>
    <dbReference type="NCBI Taxonomy" id="246409"/>
    <lineage>
        <taxon>Eukaryota</taxon>
        <taxon>Fungi</taxon>
        <taxon>Fungi incertae sedis</taxon>
        <taxon>Mucoromycota</taxon>
        <taxon>Mucoromycotina</taxon>
        <taxon>Mucoromycetes</taxon>
        <taxon>Mucorales</taxon>
        <taxon>Mucorineae</taxon>
        <taxon>Rhizopodaceae</taxon>
        <taxon>Rhizopus</taxon>
    </lineage>
</organism>
<reference evidence="1 2" key="1">
    <citation type="journal article" date="2009" name="PLoS Genet.">
        <title>Genomic analysis of the basal lineage fungus Rhizopus oryzae reveals a whole-genome duplication.</title>
        <authorList>
            <person name="Ma L.-J."/>
            <person name="Ibrahim A.S."/>
            <person name="Skory C."/>
            <person name="Grabherr M.G."/>
            <person name="Burger G."/>
            <person name="Butler M."/>
            <person name="Elias M."/>
            <person name="Idnurm A."/>
            <person name="Lang B.F."/>
            <person name="Sone T."/>
            <person name="Abe A."/>
            <person name="Calvo S.E."/>
            <person name="Corrochano L.M."/>
            <person name="Engels R."/>
            <person name="Fu J."/>
            <person name="Hansberg W."/>
            <person name="Kim J.-M."/>
            <person name="Kodira C.D."/>
            <person name="Koehrsen M.J."/>
            <person name="Liu B."/>
            <person name="Miranda-Saavedra D."/>
            <person name="O'Leary S."/>
            <person name="Ortiz-Castellanos L."/>
            <person name="Poulter R."/>
            <person name="Rodriguez-Romero J."/>
            <person name="Ruiz-Herrera J."/>
            <person name="Shen Y.-Q."/>
            <person name="Zeng Q."/>
            <person name="Galagan J."/>
            <person name="Birren B.W."/>
            <person name="Cuomo C.A."/>
            <person name="Wickes B.L."/>
        </authorList>
    </citation>
    <scope>NUCLEOTIDE SEQUENCE [LARGE SCALE GENOMIC DNA]</scope>
    <source>
        <strain evidence="2">RA 99-880 / ATCC MYA-4621 / FGSC 9543 / NRRL 43880</strain>
    </source>
</reference>
<proteinExistence type="predicted"/>
<gene>
    <name evidence="1" type="ORF">RO3G_01669</name>
</gene>
<keyword evidence="2" id="KW-1185">Reference proteome</keyword>
<sequence length="33" mass="3947">MRRDFTDYEDLVRIRLYFSKRPCCCPAASSRSC</sequence>
<protein>
    <submittedName>
        <fullName evidence="1">Uncharacterized protein</fullName>
    </submittedName>
</protein>
<evidence type="ECO:0000313" key="1">
    <source>
        <dbReference type="EMBL" id="EIE76965.1"/>
    </source>
</evidence>
<accession>I1BL85</accession>